<dbReference type="GO" id="GO:0030003">
    <property type="term" value="P:intracellular monoatomic cation homeostasis"/>
    <property type="evidence" value="ECO:0007669"/>
    <property type="project" value="UniProtKB-ARBA"/>
</dbReference>
<dbReference type="InterPro" id="IPR058533">
    <property type="entry name" value="Cation_efflux_TM"/>
</dbReference>
<evidence type="ECO:0000313" key="9">
    <source>
        <dbReference type="EMBL" id="GBC04552.1"/>
    </source>
</evidence>
<feature type="domain" description="Cation efflux protein transmembrane" evidence="7">
    <location>
        <begin position="146"/>
        <end position="354"/>
    </location>
</feature>
<proteinExistence type="inferred from homology"/>
<dbReference type="AlphaFoldDB" id="A0A2Z6S765"/>
<dbReference type="NCBIfam" id="TIGR01297">
    <property type="entry name" value="CDF"/>
    <property type="match status" value="1"/>
</dbReference>
<evidence type="ECO:0000256" key="1">
    <source>
        <dbReference type="ARBA" id="ARBA00004141"/>
    </source>
</evidence>
<organism evidence="9 10">
    <name type="scientific">Rhizophagus clarus</name>
    <dbReference type="NCBI Taxonomy" id="94130"/>
    <lineage>
        <taxon>Eukaryota</taxon>
        <taxon>Fungi</taxon>
        <taxon>Fungi incertae sedis</taxon>
        <taxon>Mucoromycota</taxon>
        <taxon>Glomeromycotina</taxon>
        <taxon>Glomeromycetes</taxon>
        <taxon>Glomerales</taxon>
        <taxon>Glomeraceae</taxon>
        <taxon>Rhizophagus</taxon>
    </lineage>
</organism>
<keyword evidence="5" id="KW-1133">Transmembrane helix</keyword>
<reference evidence="9 10" key="1">
    <citation type="submission" date="2017-11" db="EMBL/GenBank/DDBJ databases">
        <title>The genome of Rhizophagus clarus HR1 reveals common genetic basis of auxotrophy among arbuscular mycorrhizal fungi.</title>
        <authorList>
            <person name="Kobayashi Y."/>
        </authorList>
    </citation>
    <scope>NUCLEOTIDE SEQUENCE [LARGE SCALE GENOMIC DNA]</scope>
    <source>
        <strain evidence="9 10">HR1</strain>
    </source>
</reference>
<dbReference type="InterPro" id="IPR027470">
    <property type="entry name" value="Cation_efflux_CTD"/>
</dbReference>
<evidence type="ECO:0000256" key="3">
    <source>
        <dbReference type="ARBA" id="ARBA00022448"/>
    </source>
</evidence>
<dbReference type="PANTHER" id="PTHR43840">
    <property type="entry name" value="MITOCHONDRIAL METAL TRANSPORTER 1-RELATED"/>
    <property type="match status" value="1"/>
</dbReference>
<name>A0A2Z6S765_9GLOM</name>
<keyword evidence="4" id="KW-0812">Transmembrane</keyword>
<evidence type="ECO:0000259" key="7">
    <source>
        <dbReference type="Pfam" id="PF01545"/>
    </source>
</evidence>
<dbReference type="STRING" id="94130.A0A2Z6S765"/>
<dbReference type="GO" id="GO:0008324">
    <property type="term" value="F:monoatomic cation transmembrane transporter activity"/>
    <property type="evidence" value="ECO:0007669"/>
    <property type="project" value="InterPro"/>
</dbReference>
<evidence type="ECO:0000256" key="2">
    <source>
        <dbReference type="ARBA" id="ARBA00008114"/>
    </source>
</evidence>
<dbReference type="GO" id="GO:0098771">
    <property type="term" value="P:inorganic ion homeostasis"/>
    <property type="evidence" value="ECO:0007669"/>
    <property type="project" value="UniProtKB-ARBA"/>
</dbReference>
<gene>
    <name evidence="9" type="ORF">RclHR1_05730008</name>
</gene>
<evidence type="ECO:0000259" key="8">
    <source>
        <dbReference type="Pfam" id="PF16916"/>
    </source>
</evidence>
<feature type="domain" description="Cation efflux protein cytoplasmic" evidence="8">
    <location>
        <begin position="361"/>
        <end position="439"/>
    </location>
</feature>
<accession>A0A2Z6S765</accession>
<dbReference type="Gene3D" id="1.20.1510.10">
    <property type="entry name" value="Cation efflux protein transmembrane domain"/>
    <property type="match status" value="1"/>
</dbReference>
<dbReference type="GO" id="GO:0016020">
    <property type="term" value="C:membrane"/>
    <property type="evidence" value="ECO:0007669"/>
    <property type="project" value="UniProtKB-SubCell"/>
</dbReference>
<dbReference type="InterPro" id="IPR036837">
    <property type="entry name" value="Cation_efflux_CTD_sf"/>
</dbReference>
<keyword evidence="10" id="KW-1185">Reference proteome</keyword>
<comment type="subcellular location">
    <subcellularLocation>
        <location evidence="1">Membrane</location>
        <topology evidence="1">Multi-pass membrane protein</topology>
    </subcellularLocation>
</comment>
<dbReference type="Proteomes" id="UP000247702">
    <property type="component" value="Unassembled WGS sequence"/>
</dbReference>
<dbReference type="SUPFAM" id="SSF160240">
    <property type="entry name" value="Cation efflux protein cytoplasmic domain-like"/>
    <property type="match status" value="1"/>
</dbReference>
<dbReference type="InterPro" id="IPR027469">
    <property type="entry name" value="Cation_efflux_TMD_sf"/>
</dbReference>
<dbReference type="Gene3D" id="3.30.70.1350">
    <property type="entry name" value="Cation efflux protein, cytoplasmic domain"/>
    <property type="match status" value="1"/>
</dbReference>
<evidence type="ECO:0000313" key="10">
    <source>
        <dbReference type="Proteomes" id="UP000247702"/>
    </source>
</evidence>
<comment type="similarity">
    <text evidence="2">Belongs to the cation diffusion facilitator (CDF) transporter (TC 2.A.4) family.</text>
</comment>
<dbReference type="FunFam" id="1.20.1510.10:FF:000006">
    <property type="entry name" value="Divalent cation efflux transporter"/>
    <property type="match status" value="1"/>
</dbReference>
<dbReference type="PANTHER" id="PTHR43840:SF15">
    <property type="entry name" value="MITOCHONDRIAL METAL TRANSPORTER 1-RELATED"/>
    <property type="match status" value="1"/>
</dbReference>
<keyword evidence="3" id="KW-0813">Transport</keyword>
<dbReference type="EMBL" id="BEXD01003952">
    <property type="protein sequence ID" value="GBC04552.1"/>
    <property type="molecule type" value="Genomic_DNA"/>
</dbReference>
<dbReference type="InterPro" id="IPR002524">
    <property type="entry name" value="Cation_efflux"/>
</dbReference>
<keyword evidence="6" id="KW-0472">Membrane</keyword>
<evidence type="ECO:0000256" key="6">
    <source>
        <dbReference type="ARBA" id="ARBA00023136"/>
    </source>
</evidence>
<evidence type="ECO:0000256" key="4">
    <source>
        <dbReference type="ARBA" id="ARBA00022692"/>
    </source>
</evidence>
<sequence length="447" mass="49600">MNKFNRNTSIKIFKNFSPFYNNNNNNNNNNIINITINNINNNNNKNFFFHSYTKTNSSSSSLYNNNNLSRFKNGNNNRNLNLFFLQNFNHNNNNNNKPFLIFEQQQKRWHIHHHHHGRGNEEHSGLIAALTISDSKSRGTKITLWGLASNIGLTAAKGIAGVVMNSASLVADAAHSLSDLVSDFVTLYTFRKSRRPADATHPYGYGKYESIGSLGVSSLLIVGAIGIGHHSYELLVDLLPLEIPTNISELNGIINSANSHPLNPNAAWFAAASVIIKEALFRITLKIGLEERSDVLIANAWHHRSDAATSLVALGAIAGSYLGFPFLDPVGGILVAGMILKNGFEIMLSSLKELADMKAEEDIINQVKKAVEKSKGTNSSIVNFHSIRGRKSGPFHLIDMVLQVDPDITVSKAHHIEEQVRQTVKNECKSVKEVLMHLDVEDQQPHH</sequence>
<dbReference type="Pfam" id="PF16916">
    <property type="entry name" value="ZT_dimer"/>
    <property type="match status" value="1"/>
</dbReference>
<dbReference type="SUPFAM" id="SSF161111">
    <property type="entry name" value="Cation efflux protein transmembrane domain-like"/>
    <property type="match status" value="1"/>
</dbReference>
<dbReference type="InterPro" id="IPR050291">
    <property type="entry name" value="CDF_Transporter"/>
</dbReference>
<evidence type="ECO:0000256" key="5">
    <source>
        <dbReference type="ARBA" id="ARBA00022989"/>
    </source>
</evidence>
<protein>
    <submittedName>
        <fullName evidence="9">Uncharacterized protein</fullName>
    </submittedName>
</protein>
<comment type="caution">
    <text evidence="9">The sequence shown here is derived from an EMBL/GenBank/DDBJ whole genome shotgun (WGS) entry which is preliminary data.</text>
</comment>
<dbReference type="Pfam" id="PF01545">
    <property type="entry name" value="Cation_efflux"/>
    <property type="match status" value="1"/>
</dbReference>